<dbReference type="InterPro" id="IPR036890">
    <property type="entry name" value="HATPase_C_sf"/>
</dbReference>
<evidence type="ECO:0000313" key="12">
    <source>
        <dbReference type="Proteomes" id="UP000285478"/>
    </source>
</evidence>
<dbReference type="InterPro" id="IPR036097">
    <property type="entry name" value="HisK_dim/P_sf"/>
</dbReference>
<dbReference type="KEGG" id="htr:EPV75_06615"/>
<dbReference type="AlphaFoldDB" id="A0A410H3G7"/>
<name>A0A410H3G7_9GAMM</name>
<dbReference type="SMART" id="SM00388">
    <property type="entry name" value="HisKA"/>
    <property type="match status" value="1"/>
</dbReference>
<dbReference type="Pfam" id="PF02518">
    <property type="entry name" value="HATPase_c"/>
    <property type="match status" value="1"/>
</dbReference>
<dbReference type="PANTHER" id="PTHR44936:SF10">
    <property type="entry name" value="SENSOR PROTEIN RSTB"/>
    <property type="match status" value="1"/>
</dbReference>
<dbReference type="SUPFAM" id="SSF47384">
    <property type="entry name" value="Homodimeric domain of signal transducing histidine kinase"/>
    <property type="match status" value="1"/>
</dbReference>
<keyword evidence="12" id="KW-1185">Reference proteome</keyword>
<protein>
    <recommendedName>
        <fullName evidence="3">histidine kinase</fullName>
        <ecNumber evidence="3">2.7.13.3</ecNumber>
    </recommendedName>
</protein>
<evidence type="ECO:0000256" key="6">
    <source>
        <dbReference type="ARBA" id="ARBA00022741"/>
    </source>
</evidence>
<dbReference type="EMBL" id="CP035033">
    <property type="protein sequence ID" value="QAB15360.1"/>
    <property type="molecule type" value="Genomic_DNA"/>
</dbReference>
<dbReference type="InterPro" id="IPR005467">
    <property type="entry name" value="His_kinase_dom"/>
</dbReference>
<dbReference type="InterPro" id="IPR050980">
    <property type="entry name" value="2C_sensor_his_kinase"/>
</dbReference>
<keyword evidence="9" id="KW-0472">Membrane</keyword>
<dbReference type="Gene3D" id="1.10.287.130">
    <property type="match status" value="1"/>
</dbReference>
<evidence type="ECO:0000256" key="5">
    <source>
        <dbReference type="ARBA" id="ARBA00022679"/>
    </source>
</evidence>
<keyword evidence="8" id="KW-0067">ATP-binding</keyword>
<keyword evidence="4" id="KW-1003">Cell membrane</keyword>
<dbReference type="SUPFAM" id="SSF55874">
    <property type="entry name" value="ATPase domain of HSP90 chaperone/DNA topoisomerase II/histidine kinase"/>
    <property type="match status" value="1"/>
</dbReference>
<evidence type="ECO:0000256" key="4">
    <source>
        <dbReference type="ARBA" id="ARBA00022475"/>
    </source>
</evidence>
<comment type="subcellular location">
    <subcellularLocation>
        <location evidence="2">Cell membrane</location>
        <topology evidence="2">Multi-pass membrane protein</topology>
    </subcellularLocation>
</comment>
<dbReference type="Proteomes" id="UP000285478">
    <property type="component" value="Chromosome"/>
</dbReference>
<dbReference type="PANTHER" id="PTHR44936">
    <property type="entry name" value="SENSOR PROTEIN CREC"/>
    <property type="match status" value="1"/>
</dbReference>
<dbReference type="InterPro" id="IPR003661">
    <property type="entry name" value="HisK_dim/P_dom"/>
</dbReference>
<keyword evidence="7" id="KW-0418">Kinase</keyword>
<dbReference type="Gene3D" id="3.30.565.10">
    <property type="entry name" value="Histidine kinase-like ATPase, C-terminal domain"/>
    <property type="match status" value="1"/>
</dbReference>
<dbReference type="GO" id="GO:0005524">
    <property type="term" value="F:ATP binding"/>
    <property type="evidence" value="ECO:0007669"/>
    <property type="project" value="UniProtKB-KW"/>
</dbReference>
<evidence type="ECO:0000259" key="10">
    <source>
        <dbReference type="PROSITE" id="PS50109"/>
    </source>
</evidence>
<gene>
    <name evidence="11" type="ORF">EPV75_06615</name>
</gene>
<evidence type="ECO:0000256" key="2">
    <source>
        <dbReference type="ARBA" id="ARBA00004651"/>
    </source>
</evidence>
<evidence type="ECO:0000256" key="3">
    <source>
        <dbReference type="ARBA" id="ARBA00012438"/>
    </source>
</evidence>
<sequence length="518" mass="59410">MQNKPPFQLRLSIRTRFFILLLLLTILPFLAYKFAVDLHRLLLKNQAIIQQQTVVNLSYILENRTDLWALQIQAGNPTSQLAHLNLEKSVLWIVNEFGQATYVVGRLPNYDESAQKNRDPFSLLGHFLIKTFSTIIPYTLPYPYPQSKTPEIALIRQAINGRTFQQYRMNRDNQPISLMSATPLRLQNKIIGAAVLEQTMDSLLSESLNYFYRLIGIGGVVFLLVILGAIFYTASLSNRIVRLDKDVSNTFDNYGKVNQLSFPDTRIRGYHDELSDLRHHIYEMLTQLSSYERYLKQLPRTLRHEIHNPLNRLSMSLSLLEKDVEHKQVQYSKHALEQLKQIIASLSEASSIEDSLHSQTPEAFDVGEMLQHYLDSIRETNDASEIEVDYRLKNNTLLLGDGFMIEQMMDKLISNAKDFNDHRSPIKISAHQTDKDVVISVQNSGPALPNGYEKQIFDGMMSIREVNADDQTHLGLGLFIVKLITDFHKGNVEAYNLFNADGEAYGVEFRLELPIYKA</sequence>
<organism evidence="11 12">
    <name type="scientific">Hydrogenovibrio thermophilus</name>
    <dbReference type="NCBI Taxonomy" id="265883"/>
    <lineage>
        <taxon>Bacteria</taxon>
        <taxon>Pseudomonadati</taxon>
        <taxon>Pseudomonadota</taxon>
        <taxon>Gammaproteobacteria</taxon>
        <taxon>Thiotrichales</taxon>
        <taxon>Piscirickettsiaceae</taxon>
        <taxon>Hydrogenovibrio</taxon>
    </lineage>
</organism>
<proteinExistence type="predicted"/>
<dbReference type="SMART" id="SM00387">
    <property type="entry name" value="HATPase_c"/>
    <property type="match status" value="1"/>
</dbReference>
<evidence type="ECO:0000256" key="7">
    <source>
        <dbReference type="ARBA" id="ARBA00022777"/>
    </source>
</evidence>
<comment type="catalytic activity">
    <reaction evidence="1">
        <text>ATP + protein L-histidine = ADP + protein N-phospho-L-histidine.</text>
        <dbReference type="EC" id="2.7.13.3"/>
    </reaction>
</comment>
<evidence type="ECO:0000256" key="8">
    <source>
        <dbReference type="ARBA" id="ARBA00022840"/>
    </source>
</evidence>
<keyword evidence="5" id="KW-0808">Transferase</keyword>
<dbReference type="PROSITE" id="PS50109">
    <property type="entry name" value="HIS_KIN"/>
    <property type="match status" value="1"/>
</dbReference>
<dbReference type="EC" id="2.7.13.3" evidence="3"/>
<reference evidence="11 12" key="1">
    <citation type="journal article" date="2018" name="Environ. Microbiol.">
        <title>Genomes of ubiquitous marine and hypersaline Hydrogenovibrio, Thiomicrorhabdus and Thiomicrospira spp. encode a diversity of mechanisms to sustain chemolithoautotrophy in heterogeneous environments.</title>
        <authorList>
            <person name="Scott K.M."/>
            <person name="Williams J."/>
            <person name="Porter C.M.B."/>
            <person name="Russel S."/>
            <person name="Harmer T.L."/>
            <person name="Paul J.H."/>
            <person name="Antonen K.M."/>
            <person name="Bridges M.K."/>
            <person name="Camper G.J."/>
            <person name="Campla C.K."/>
            <person name="Casella L.G."/>
            <person name="Chase E."/>
            <person name="Conrad J.W."/>
            <person name="Cruz M.C."/>
            <person name="Dunlap D.S."/>
            <person name="Duran L."/>
            <person name="Fahsbender E.M."/>
            <person name="Goldsmith D.B."/>
            <person name="Keeley R.F."/>
            <person name="Kondoff M.R."/>
            <person name="Kussy B.I."/>
            <person name="Lane M.K."/>
            <person name="Lawler S."/>
            <person name="Leigh B.A."/>
            <person name="Lewis C."/>
            <person name="Lostal L.M."/>
            <person name="Marking D."/>
            <person name="Mancera P.A."/>
            <person name="McClenthan E.C."/>
            <person name="McIntyre E.A."/>
            <person name="Mine J.A."/>
            <person name="Modi S."/>
            <person name="Moore B.D."/>
            <person name="Morgan W.A."/>
            <person name="Nelson K.M."/>
            <person name="Nguyen K.N."/>
            <person name="Ogburn N."/>
            <person name="Parrino D.G."/>
            <person name="Pedapudi A.D."/>
            <person name="Pelham R.P."/>
            <person name="Preece A.M."/>
            <person name="Rampersad E.A."/>
            <person name="Richardson J.C."/>
            <person name="Rodgers C.M."/>
            <person name="Schaffer B.L."/>
            <person name="Sheridan N.E."/>
            <person name="Solone M.R."/>
            <person name="Staley Z.R."/>
            <person name="Tabuchi M."/>
            <person name="Waide R.J."/>
            <person name="Wanjugi P.W."/>
            <person name="Young S."/>
            <person name="Clum A."/>
            <person name="Daum C."/>
            <person name="Huntemann M."/>
            <person name="Ivanova N."/>
            <person name="Kyrpides N."/>
            <person name="Mikhailova N."/>
            <person name="Palaniappan K."/>
            <person name="Pillay M."/>
            <person name="Reddy T.B.K."/>
            <person name="Shapiro N."/>
            <person name="Stamatis D."/>
            <person name="Varghese N."/>
            <person name="Woyke T."/>
            <person name="Boden R."/>
            <person name="Freyermuth S.K."/>
            <person name="Kerfeld C.A."/>
        </authorList>
    </citation>
    <scope>NUCLEOTIDE SEQUENCE [LARGE SCALE GENOMIC DNA]</scope>
    <source>
        <strain evidence="11 12">JR-2</strain>
    </source>
</reference>
<keyword evidence="6" id="KW-0547">Nucleotide-binding</keyword>
<feature type="domain" description="Histidine kinase" evidence="10">
    <location>
        <begin position="301"/>
        <end position="517"/>
    </location>
</feature>
<accession>A0A410H3G7</accession>
<dbReference type="GO" id="GO:0000155">
    <property type="term" value="F:phosphorelay sensor kinase activity"/>
    <property type="evidence" value="ECO:0007669"/>
    <property type="project" value="InterPro"/>
</dbReference>
<evidence type="ECO:0000256" key="1">
    <source>
        <dbReference type="ARBA" id="ARBA00000085"/>
    </source>
</evidence>
<feature type="transmembrane region" description="Helical" evidence="9">
    <location>
        <begin position="210"/>
        <end position="232"/>
    </location>
</feature>
<dbReference type="Pfam" id="PF00512">
    <property type="entry name" value="HisKA"/>
    <property type="match status" value="1"/>
</dbReference>
<keyword evidence="9" id="KW-0812">Transmembrane</keyword>
<evidence type="ECO:0000313" key="11">
    <source>
        <dbReference type="EMBL" id="QAB15360.1"/>
    </source>
</evidence>
<dbReference type="InterPro" id="IPR003594">
    <property type="entry name" value="HATPase_dom"/>
</dbReference>
<dbReference type="GO" id="GO:0005886">
    <property type="term" value="C:plasma membrane"/>
    <property type="evidence" value="ECO:0007669"/>
    <property type="project" value="UniProtKB-SubCell"/>
</dbReference>
<keyword evidence="9" id="KW-1133">Transmembrane helix</keyword>
<evidence type="ECO:0000256" key="9">
    <source>
        <dbReference type="SAM" id="Phobius"/>
    </source>
</evidence>